<dbReference type="EMBL" id="OOIL02001438">
    <property type="protein sequence ID" value="VFQ75198.1"/>
    <property type="molecule type" value="Genomic_DNA"/>
</dbReference>
<dbReference type="Pfam" id="PF14541">
    <property type="entry name" value="TAXi_C"/>
    <property type="match status" value="1"/>
</dbReference>
<dbReference type="InterPro" id="IPR021109">
    <property type="entry name" value="Peptidase_aspartic_dom_sf"/>
</dbReference>
<keyword evidence="11" id="KW-1185">Reference proteome</keyword>
<dbReference type="InterPro" id="IPR032881">
    <property type="entry name" value="Oberon-like_PHD"/>
</dbReference>
<evidence type="ECO:0000256" key="8">
    <source>
        <dbReference type="ARBA" id="ARBA00023242"/>
    </source>
</evidence>
<name>A0A484LGQ8_9ASTE</name>
<dbReference type="PANTHER" id="PTHR47967:SF14">
    <property type="entry name" value="EUKARYOTIC ASPARTYL PROTEASE FAMILY PROTEIN"/>
    <property type="match status" value="1"/>
</dbReference>
<dbReference type="AlphaFoldDB" id="A0A484LGQ8"/>
<comment type="similarity">
    <text evidence="2">Belongs to the peptidase A1 family.</text>
</comment>
<keyword evidence="5" id="KW-0863">Zinc-finger</keyword>
<organism evidence="10 11">
    <name type="scientific">Cuscuta campestris</name>
    <dbReference type="NCBI Taxonomy" id="132261"/>
    <lineage>
        <taxon>Eukaryota</taxon>
        <taxon>Viridiplantae</taxon>
        <taxon>Streptophyta</taxon>
        <taxon>Embryophyta</taxon>
        <taxon>Tracheophyta</taxon>
        <taxon>Spermatophyta</taxon>
        <taxon>Magnoliopsida</taxon>
        <taxon>eudicotyledons</taxon>
        <taxon>Gunneridae</taxon>
        <taxon>Pentapetalae</taxon>
        <taxon>asterids</taxon>
        <taxon>lamiids</taxon>
        <taxon>Solanales</taxon>
        <taxon>Convolvulaceae</taxon>
        <taxon>Cuscuteae</taxon>
        <taxon>Cuscuta</taxon>
        <taxon>Cuscuta subgen. Grammica</taxon>
        <taxon>Cuscuta sect. Cleistogrammica</taxon>
    </lineage>
</organism>
<dbReference type="Gene3D" id="2.40.70.10">
    <property type="entry name" value="Acid Proteases"/>
    <property type="match status" value="2"/>
</dbReference>
<dbReference type="GO" id="GO:0005634">
    <property type="term" value="C:nucleus"/>
    <property type="evidence" value="ECO:0007669"/>
    <property type="project" value="UniProtKB-SubCell"/>
</dbReference>
<dbReference type="Proteomes" id="UP000595140">
    <property type="component" value="Unassembled WGS sequence"/>
</dbReference>
<evidence type="ECO:0000256" key="4">
    <source>
        <dbReference type="ARBA" id="ARBA00022723"/>
    </source>
</evidence>
<proteinExistence type="inferred from homology"/>
<evidence type="ECO:0000313" key="11">
    <source>
        <dbReference type="Proteomes" id="UP000595140"/>
    </source>
</evidence>
<evidence type="ECO:0000256" key="1">
    <source>
        <dbReference type="ARBA" id="ARBA00004123"/>
    </source>
</evidence>
<keyword evidence="4" id="KW-0479">Metal-binding</keyword>
<dbReference type="GO" id="GO:0005576">
    <property type="term" value="C:extracellular region"/>
    <property type="evidence" value="ECO:0007669"/>
    <property type="project" value="TreeGrafter"/>
</dbReference>
<keyword evidence="3" id="KW-0645">Protease</keyword>
<keyword evidence="7" id="KW-0862">Zinc</keyword>
<reference evidence="10 11" key="1">
    <citation type="submission" date="2018-04" db="EMBL/GenBank/DDBJ databases">
        <authorList>
            <person name="Vogel A."/>
        </authorList>
    </citation>
    <scope>NUCLEOTIDE SEQUENCE [LARGE SCALE GENOMIC DNA]</scope>
</reference>
<evidence type="ECO:0000256" key="2">
    <source>
        <dbReference type="ARBA" id="ARBA00007447"/>
    </source>
</evidence>
<dbReference type="OrthoDB" id="2747330at2759"/>
<gene>
    <name evidence="10" type="ORF">CCAM_LOCUS16974</name>
</gene>
<evidence type="ECO:0000256" key="6">
    <source>
        <dbReference type="ARBA" id="ARBA00022801"/>
    </source>
</evidence>
<dbReference type="Pfam" id="PF14543">
    <property type="entry name" value="TAXi_N"/>
    <property type="match status" value="1"/>
</dbReference>
<dbReference type="GO" id="GO:0006508">
    <property type="term" value="P:proteolysis"/>
    <property type="evidence" value="ECO:0007669"/>
    <property type="project" value="UniProtKB-KW"/>
</dbReference>
<evidence type="ECO:0000313" key="10">
    <source>
        <dbReference type="EMBL" id="VFQ75198.1"/>
    </source>
</evidence>
<accession>A0A484LGQ8</accession>
<dbReference type="PROSITE" id="PS00141">
    <property type="entry name" value="ASP_PROTEASE"/>
    <property type="match status" value="1"/>
</dbReference>
<dbReference type="InterPro" id="IPR001969">
    <property type="entry name" value="Aspartic_peptidase_AS"/>
</dbReference>
<evidence type="ECO:0000256" key="5">
    <source>
        <dbReference type="ARBA" id="ARBA00022771"/>
    </source>
</evidence>
<dbReference type="SUPFAM" id="SSF50630">
    <property type="entry name" value="Acid proteases"/>
    <property type="match status" value="1"/>
</dbReference>
<feature type="domain" description="Peptidase A1" evidence="9">
    <location>
        <begin position="282"/>
        <end position="639"/>
    </location>
</feature>
<evidence type="ECO:0000256" key="3">
    <source>
        <dbReference type="ARBA" id="ARBA00022670"/>
    </source>
</evidence>
<dbReference type="PANTHER" id="PTHR47967">
    <property type="entry name" value="OS07G0603500 PROTEIN-RELATED"/>
    <property type="match status" value="1"/>
</dbReference>
<dbReference type="GO" id="GO:0008270">
    <property type="term" value="F:zinc ion binding"/>
    <property type="evidence" value="ECO:0007669"/>
    <property type="project" value="UniProtKB-KW"/>
</dbReference>
<keyword evidence="8" id="KW-0539">Nucleus</keyword>
<evidence type="ECO:0000256" key="7">
    <source>
        <dbReference type="ARBA" id="ARBA00022833"/>
    </source>
</evidence>
<dbReference type="InterPro" id="IPR051708">
    <property type="entry name" value="Plant_Aspart_Prot_A1"/>
</dbReference>
<dbReference type="InterPro" id="IPR032799">
    <property type="entry name" value="TAXi_C"/>
</dbReference>
<sequence length="648" mass="73767">MKKPVGGNEASAIEPSPSGFVINPYKYSRLSLEERRELLYEIYQWSDDAPKVLSSLGRRQLLEIICAEMGKERKYPGFTKARMIEHLLKLFSCRRTINTKENLIPDDHPCDEEMKDKPGAFLCQNSACRAVMNDADVFCRRCSCCICHRYDDNKDPSLWLVCCSPDCPEESALILVIFVFLLSSLVRLTYTTDASSTTRIEPEQKNRAALSMTFYGSKYSQVFEPDASFAYRHASELNMSLHRIAYLHEKEIMLSNLSLSQVRENPAYSEVFANYAFGLGLYLVEFYVGDEGLKQVLVLDTGSSIVWVHCQPCENPCGESYKITKPIYDPELSLGYQRVLCKDSYCRNPGTVRTNYNECKKEVEECEYQVAYESARSSGKIIRDTFRASNLEQFSTIYFGCSKSACFDGNAMFLAEVNGVFGLGNERLSFMSQVPYEAQFSYCLGRLPDFEEQEATGNSALIIGEPVIENKKWTNLYEEDGHYYVSIAEIWIGDKKLNPPKYELRRSRTLSGGGALIDTGASINILLRGTFEVFTNEVNRLMGDRIKAVERSREGRPCYLGKKSSEIPKDFPEVRFVFEGYTSEIKLKYYHLFRQVDEDRFCLTFIDGSFKSRSAYLGASAQQSMYVNYDLVEGRISFQDADCSSSFA</sequence>
<comment type="subcellular location">
    <subcellularLocation>
        <location evidence="1">Nucleus</location>
    </subcellularLocation>
</comment>
<dbReference type="InterPro" id="IPR032861">
    <property type="entry name" value="TAXi_N"/>
</dbReference>
<keyword evidence="6" id="KW-0378">Hydrolase</keyword>
<dbReference type="GO" id="GO:0004190">
    <property type="term" value="F:aspartic-type endopeptidase activity"/>
    <property type="evidence" value="ECO:0007669"/>
    <property type="project" value="InterPro"/>
</dbReference>
<dbReference type="Pfam" id="PF07227">
    <property type="entry name" value="PHD_Oberon"/>
    <property type="match status" value="1"/>
</dbReference>
<protein>
    <recommendedName>
        <fullName evidence="9">Peptidase A1 domain-containing protein</fullName>
    </recommendedName>
</protein>
<evidence type="ECO:0000259" key="9">
    <source>
        <dbReference type="PROSITE" id="PS51767"/>
    </source>
</evidence>
<dbReference type="PROSITE" id="PS51767">
    <property type="entry name" value="PEPTIDASE_A1"/>
    <property type="match status" value="1"/>
</dbReference>
<dbReference type="InterPro" id="IPR033121">
    <property type="entry name" value="PEPTIDASE_A1"/>
</dbReference>